<organism evidence="14 15">
    <name type="scientific">Salipaludibacillus neizhouensis</name>
    <dbReference type="NCBI Taxonomy" id="885475"/>
    <lineage>
        <taxon>Bacteria</taxon>
        <taxon>Bacillati</taxon>
        <taxon>Bacillota</taxon>
        <taxon>Bacilli</taxon>
        <taxon>Bacillales</taxon>
        <taxon>Bacillaceae</taxon>
    </lineage>
</organism>
<keyword evidence="12" id="KW-0479">Metal-binding</keyword>
<evidence type="ECO:0000313" key="14">
    <source>
        <dbReference type="EMBL" id="RKL68615.1"/>
    </source>
</evidence>
<sequence>MDNKVNEADYFTFTEKNYDFFNQKLQDLGSQDVIKWAFDFFGDKLVYACSFGAEGIVLIDMISKVKKDARIVFLDTHVHFQETYDVINQIKEKYPELQIDMVQPELTLDQQAEKYGEKLWETQPDLCCYLRKNKPLERALAGNSAWLSGLRRDQSPTRANTEFVNKDDKFKLIKVCPLIHWSWEDIWDYIKENDLPYNALHDQNYPSIGCQPCTFPVKPGEDHRAGRWKDIQKTECGLHTRPTKS</sequence>
<dbReference type="GO" id="GO:0070814">
    <property type="term" value="P:hydrogen sulfide biosynthetic process"/>
    <property type="evidence" value="ECO:0007669"/>
    <property type="project" value="UniProtKB-UniRule"/>
</dbReference>
<evidence type="ECO:0000256" key="8">
    <source>
        <dbReference type="ARBA" id="ARBA00024386"/>
    </source>
</evidence>
<dbReference type="Gene3D" id="3.40.50.620">
    <property type="entry name" value="HUPs"/>
    <property type="match status" value="1"/>
</dbReference>
<feature type="binding site" evidence="12">
    <location>
        <position position="213"/>
    </location>
    <ligand>
        <name>[4Fe-4S] cluster</name>
        <dbReference type="ChEBI" id="CHEBI:49883"/>
    </ligand>
</feature>
<dbReference type="CDD" id="cd23945">
    <property type="entry name" value="PAPS_reductase"/>
    <property type="match status" value="1"/>
</dbReference>
<dbReference type="RefSeq" id="WP_110936745.1">
    <property type="nucleotide sequence ID" value="NZ_KZ614146.1"/>
</dbReference>
<gene>
    <name evidence="12" type="primary">cysH</name>
    <name evidence="14" type="ORF">CR203_00755</name>
</gene>
<dbReference type="PANTHER" id="PTHR46509">
    <property type="entry name" value="PHOSPHOADENOSINE PHOSPHOSULFATE REDUCTASE"/>
    <property type="match status" value="1"/>
</dbReference>
<comment type="catalytic activity">
    <reaction evidence="12">
        <text>[thioredoxin]-disulfide + sulfite + AMP + 2 H(+) = adenosine 5'-phosphosulfate + [thioredoxin]-dithiol</text>
        <dbReference type="Rhea" id="RHEA:21976"/>
        <dbReference type="Rhea" id="RHEA-COMP:10698"/>
        <dbReference type="Rhea" id="RHEA-COMP:10700"/>
        <dbReference type="ChEBI" id="CHEBI:15378"/>
        <dbReference type="ChEBI" id="CHEBI:17359"/>
        <dbReference type="ChEBI" id="CHEBI:29950"/>
        <dbReference type="ChEBI" id="CHEBI:50058"/>
        <dbReference type="ChEBI" id="CHEBI:58243"/>
        <dbReference type="ChEBI" id="CHEBI:456215"/>
        <dbReference type="EC" id="1.8.4.10"/>
    </reaction>
</comment>
<keyword evidence="3 12" id="KW-0560">Oxidoreductase</keyword>
<dbReference type="GO" id="GO:0019344">
    <property type="term" value="P:cysteine biosynthetic process"/>
    <property type="evidence" value="ECO:0007669"/>
    <property type="project" value="InterPro"/>
</dbReference>
<comment type="subcellular location">
    <subcellularLocation>
        <location evidence="12">Cytoplasm</location>
    </subcellularLocation>
</comment>
<feature type="binding site" evidence="12">
    <location>
        <position position="127"/>
    </location>
    <ligand>
        <name>[4Fe-4S] cluster</name>
        <dbReference type="ChEBI" id="CHEBI:49883"/>
    </ligand>
</feature>
<keyword evidence="15" id="KW-1185">Reference proteome</keyword>
<feature type="domain" description="Phosphoadenosine phosphosulphate reductase" evidence="13">
    <location>
        <begin position="45"/>
        <end position="215"/>
    </location>
</feature>
<dbReference type="PIRSF" id="PIRSF000857">
    <property type="entry name" value="PAPS_reductase"/>
    <property type="match status" value="1"/>
</dbReference>
<dbReference type="EC" id="1.8.4.10" evidence="8 12"/>
<dbReference type="GO" id="GO:0005737">
    <property type="term" value="C:cytoplasm"/>
    <property type="evidence" value="ECO:0007669"/>
    <property type="project" value="UniProtKB-SubCell"/>
</dbReference>
<feature type="active site" description="Nucleophile; cysteine thiosulfonate intermediate" evidence="12">
    <location>
        <position position="236"/>
    </location>
</feature>
<evidence type="ECO:0000256" key="9">
    <source>
        <dbReference type="ARBA" id="ARBA00029514"/>
    </source>
</evidence>
<dbReference type="GO" id="GO:0019379">
    <property type="term" value="P:sulfate assimilation, phosphoadenylyl sulfate reduction by phosphoadenylyl-sulfate reductase (thioredoxin)"/>
    <property type="evidence" value="ECO:0007669"/>
    <property type="project" value="UniProtKB-UniRule"/>
</dbReference>
<comment type="pathway">
    <text evidence="7 12">Sulfur metabolism; hydrogen sulfide biosynthesis; sulfite from sulfate.</text>
</comment>
<reference evidence="14 15" key="1">
    <citation type="submission" date="2017-10" db="EMBL/GenBank/DDBJ databases">
        <title>Bacillus sp. nov., a halophilic bacterium isolated from a Keqin Lake.</title>
        <authorList>
            <person name="Wang H."/>
        </authorList>
    </citation>
    <scope>NUCLEOTIDE SEQUENCE [LARGE SCALE GENOMIC DNA]</scope>
    <source>
        <strain evidence="14 15">KCTC 13187</strain>
    </source>
</reference>
<evidence type="ECO:0000313" key="15">
    <source>
        <dbReference type="Proteomes" id="UP000281498"/>
    </source>
</evidence>
<protein>
    <recommendedName>
        <fullName evidence="9 12">Adenosine 5'-phosphosulfate reductase</fullName>
        <shortName evidence="12">APS reductase</shortName>
        <ecNumber evidence="8 12">1.8.4.10</ecNumber>
    </recommendedName>
    <alternativeName>
        <fullName evidence="11 12">5'-adenylylsulfate reductase</fullName>
    </alternativeName>
    <alternativeName>
        <fullName evidence="10 12">Thioredoxin-dependent 5'-adenylylsulfate reductase</fullName>
    </alternativeName>
</protein>
<dbReference type="Proteomes" id="UP000281498">
    <property type="component" value="Unassembled WGS sequence"/>
</dbReference>
<keyword evidence="2 12" id="KW-0963">Cytoplasm</keyword>
<evidence type="ECO:0000256" key="5">
    <source>
        <dbReference type="ARBA" id="ARBA00023014"/>
    </source>
</evidence>
<dbReference type="HAMAP" id="MF_00063">
    <property type="entry name" value="CysH"/>
    <property type="match status" value="1"/>
</dbReference>
<dbReference type="NCBIfam" id="NF002537">
    <property type="entry name" value="PRK02090.1"/>
    <property type="match status" value="1"/>
</dbReference>
<dbReference type="EMBL" id="PDOE01000001">
    <property type="protein sequence ID" value="RKL68615.1"/>
    <property type="molecule type" value="Genomic_DNA"/>
</dbReference>
<proteinExistence type="inferred from homology"/>
<dbReference type="InterPro" id="IPR002500">
    <property type="entry name" value="PAPS_reduct_dom"/>
</dbReference>
<evidence type="ECO:0000256" key="6">
    <source>
        <dbReference type="ARBA" id="ARBA00024298"/>
    </source>
</evidence>
<dbReference type="GO" id="GO:0046872">
    <property type="term" value="F:metal ion binding"/>
    <property type="evidence" value="ECO:0007669"/>
    <property type="project" value="UniProtKB-KW"/>
</dbReference>
<dbReference type="NCBIfam" id="TIGR02055">
    <property type="entry name" value="APS_reductase"/>
    <property type="match status" value="1"/>
</dbReference>
<evidence type="ECO:0000256" key="10">
    <source>
        <dbReference type="ARBA" id="ARBA00030894"/>
    </source>
</evidence>
<keyword evidence="5 12" id="KW-0411">Iron-sulfur</keyword>
<comment type="similarity">
    <text evidence="1 12">Belongs to the PAPS reductase family. CysH subfamily.</text>
</comment>
<dbReference type="NCBIfam" id="TIGR00434">
    <property type="entry name" value="cysH"/>
    <property type="match status" value="1"/>
</dbReference>
<dbReference type="PANTHER" id="PTHR46509:SF1">
    <property type="entry name" value="PHOSPHOADENOSINE PHOSPHOSULFATE REDUCTASE"/>
    <property type="match status" value="1"/>
</dbReference>
<dbReference type="GO" id="GO:0004604">
    <property type="term" value="F:phosphoadenylyl-sulfate reductase (thioredoxin) activity"/>
    <property type="evidence" value="ECO:0007669"/>
    <property type="project" value="UniProtKB-UniRule"/>
</dbReference>
<accession>A0A3A9KLA7</accession>
<evidence type="ECO:0000256" key="4">
    <source>
        <dbReference type="ARBA" id="ARBA00023004"/>
    </source>
</evidence>
<comment type="function">
    <text evidence="6 12">Catalyzes the formation of sulfite from adenosine 5'-phosphosulfate (APS) using thioredoxin as an electron donor.</text>
</comment>
<dbReference type="OrthoDB" id="9772604at2"/>
<comment type="cofactor">
    <cofactor evidence="12">
        <name>[4Fe-4S] cluster</name>
        <dbReference type="ChEBI" id="CHEBI:49883"/>
    </cofactor>
    <text evidence="12">Binds 1 [4Fe-4S] cluster per subunit.</text>
</comment>
<feature type="binding site" evidence="12">
    <location>
        <position position="210"/>
    </location>
    <ligand>
        <name>[4Fe-4S] cluster</name>
        <dbReference type="ChEBI" id="CHEBI:49883"/>
    </ligand>
</feature>
<dbReference type="Pfam" id="PF01507">
    <property type="entry name" value="PAPS_reduct"/>
    <property type="match status" value="1"/>
</dbReference>
<feature type="binding site" evidence="12">
    <location>
        <position position="128"/>
    </location>
    <ligand>
        <name>[4Fe-4S] cluster</name>
        <dbReference type="ChEBI" id="CHEBI:49883"/>
    </ligand>
</feature>
<dbReference type="InterPro" id="IPR011798">
    <property type="entry name" value="APS_reductase"/>
</dbReference>
<evidence type="ECO:0000256" key="2">
    <source>
        <dbReference type="ARBA" id="ARBA00022490"/>
    </source>
</evidence>
<comment type="caution">
    <text evidence="14">The sequence shown here is derived from an EMBL/GenBank/DDBJ whole genome shotgun (WGS) entry which is preliminary data.</text>
</comment>
<dbReference type="InterPro" id="IPR014729">
    <property type="entry name" value="Rossmann-like_a/b/a_fold"/>
</dbReference>
<dbReference type="FunFam" id="3.40.50.620:FF:000095">
    <property type="entry name" value="Phosphoadenosine phosphosulfate reductase"/>
    <property type="match status" value="1"/>
</dbReference>
<evidence type="ECO:0000256" key="3">
    <source>
        <dbReference type="ARBA" id="ARBA00023002"/>
    </source>
</evidence>
<evidence type="ECO:0000256" key="7">
    <source>
        <dbReference type="ARBA" id="ARBA00024327"/>
    </source>
</evidence>
<dbReference type="GO" id="GO:0051539">
    <property type="term" value="F:4 iron, 4 sulfur cluster binding"/>
    <property type="evidence" value="ECO:0007669"/>
    <property type="project" value="UniProtKB-UniRule"/>
</dbReference>
<dbReference type="GO" id="GO:0043866">
    <property type="term" value="F:adenylyl-sulfate reductase (thioredoxin) activity"/>
    <property type="evidence" value="ECO:0007669"/>
    <property type="project" value="UniProtKB-EC"/>
</dbReference>
<dbReference type="InterPro" id="IPR004511">
    <property type="entry name" value="PAPS/APS_Rdtase"/>
</dbReference>
<dbReference type="SUPFAM" id="SSF52402">
    <property type="entry name" value="Adenine nucleotide alpha hydrolases-like"/>
    <property type="match status" value="1"/>
</dbReference>
<keyword evidence="4 12" id="KW-0408">Iron</keyword>
<name>A0A3A9KLA7_9BACI</name>
<evidence type="ECO:0000259" key="13">
    <source>
        <dbReference type="Pfam" id="PF01507"/>
    </source>
</evidence>
<dbReference type="AlphaFoldDB" id="A0A3A9KLA7"/>
<evidence type="ECO:0000256" key="12">
    <source>
        <dbReference type="HAMAP-Rule" id="MF_00063"/>
    </source>
</evidence>
<evidence type="ECO:0000256" key="11">
    <source>
        <dbReference type="ARBA" id="ARBA00032041"/>
    </source>
</evidence>
<evidence type="ECO:0000256" key="1">
    <source>
        <dbReference type="ARBA" id="ARBA00009732"/>
    </source>
</evidence>